<evidence type="ECO:0000313" key="2">
    <source>
        <dbReference type="RefSeq" id="XP_073767485.1"/>
    </source>
</evidence>
<protein>
    <submittedName>
        <fullName evidence="2">Uncharacterized protein</fullName>
    </submittedName>
</protein>
<evidence type="ECO:0000313" key="1">
    <source>
        <dbReference type="Proteomes" id="UP000000437"/>
    </source>
</evidence>
<dbReference type="RefSeq" id="XP_073767485.1">
    <property type="nucleotide sequence ID" value="XM_073911384.1"/>
</dbReference>
<reference evidence="2" key="1">
    <citation type="submission" date="2025-08" db="UniProtKB">
        <authorList>
            <consortium name="RefSeq"/>
        </authorList>
    </citation>
    <scope>IDENTIFICATION</scope>
    <source>
        <strain evidence="2">Tuebingen</strain>
        <tissue evidence="2">Fibroblasts and whole tissue</tissue>
    </source>
</reference>
<gene>
    <name evidence="2" type="primary">LOC100332221</name>
</gene>
<sequence length="264" mass="31134">MVRFETLIIFWKTKGCLSQWQHLEQLTGETQEGWPAHYRAAEKEKAKVKVFDTRRSLQMSEELERTQTSRKHSKYLQLQLGMDSVCSKPEKKKHIQRLRSPSWYHAAYRPRFEGRNFHSRFRIFREERVFQRPQYRSLHLKPRAAHTNATDAPVPSTGDRSSLSFTVLRKAKRESASSVTRKRAIKKKQEQIEEVYRQDCDTFGMVVKMLVEKDPSLEKPIQLSLRENLRDIGTRCIQAMEQFIQEYDSRERGAASTSRRPSIS</sequence>
<proteinExistence type="predicted"/>
<organism evidence="1 2">
    <name type="scientific">Danio rerio</name>
    <name type="common">Zebrafish</name>
    <name type="synonym">Brachydanio rerio</name>
    <dbReference type="NCBI Taxonomy" id="7955"/>
    <lineage>
        <taxon>Eukaryota</taxon>
        <taxon>Metazoa</taxon>
        <taxon>Chordata</taxon>
        <taxon>Craniata</taxon>
        <taxon>Vertebrata</taxon>
        <taxon>Euteleostomi</taxon>
        <taxon>Actinopterygii</taxon>
        <taxon>Neopterygii</taxon>
        <taxon>Teleostei</taxon>
        <taxon>Ostariophysi</taxon>
        <taxon>Cypriniformes</taxon>
        <taxon>Danionidae</taxon>
        <taxon>Danioninae</taxon>
        <taxon>Danio</taxon>
    </lineage>
</organism>
<name>A0AC58GCM8_DANRE</name>
<dbReference type="Proteomes" id="UP000000437">
    <property type="component" value="Chromosome 8"/>
</dbReference>
<keyword evidence="1" id="KW-1185">Reference proteome</keyword>
<accession>A0AC58GCM8</accession>